<dbReference type="InterPro" id="IPR036273">
    <property type="entry name" value="CRAL/TRIO_N_dom_sf"/>
</dbReference>
<dbReference type="SMART" id="SM00516">
    <property type="entry name" value="SEC14"/>
    <property type="match status" value="1"/>
</dbReference>
<evidence type="ECO:0000259" key="1">
    <source>
        <dbReference type="PROSITE" id="PS50191"/>
    </source>
</evidence>
<evidence type="ECO:0000313" key="3">
    <source>
        <dbReference type="Proteomes" id="UP000324585"/>
    </source>
</evidence>
<comment type="caution">
    <text evidence="2">The sequence shown here is derived from an EMBL/GenBank/DDBJ whole genome shotgun (WGS) entry which is preliminary data.</text>
</comment>
<dbReference type="Pfam" id="PF00650">
    <property type="entry name" value="CRAL_TRIO"/>
    <property type="match status" value="1"/>
</dbReference>
<dbReference type="Gene3D" id="3.40.525.10">
    <property type="entry name" value="CRAL-TRIO lipid binding domain"/>
    <property type="match status" value="1"/>
</dbReference>
<dbReference type="PANTHER" id="PTHR46277:SF3">
    <property type="entry name" value="BINDING PROTEIN, PUTATIVE-RELATED"/>
    <property type="match status" value="1"/>
</dbReference>
<dbReference type="OrthoDB" id="1434354at2759"/>
<dbReference type="AlphaFoldDB" id="A0A5J4YKS4"/>
<protein>
    <submittedName>
        <fullName evidence="2">Alpha-tocopherol transfer protein-like</fullName>
    </submittedName>
</protein>
<dbReference type="Proteomes" id="UP000324585">
    <property type="component" value="Unassembled WGS sequence"/>
</dbReference>
<keyword evidence="3" id="KW-1185">Reference proteome</keyword>
<dbReference type="OMA" id="GASEWVD"/>
<accession>A0A5J4YKS4</accession>
<dbReference type="CDD" id="cd00170">
    <property type="entry name" value="SEC14"/>
    <property type="match status" value="1"/>
</dbReference>
<gene>
    <name evidence="2" type="ORF">FVE85_8498</name>
</gene>
<dbReference type="EMBL" id="VRMN01000011">
    <property type="protein sequence ID" value="KAA8492016.1"/>
    <property type="molecule type" value="Genomic_DNA"/>
</dbReference>
<feature type="domain" description="CRAL-TRIO" evidence="1">
    <location>
        <begin position="82"/>
        <end position="241"/>
    </location>
</feature>
<dbReference type="PROSITE" id="PS50191">
    <property type="entry name" value="CRAL_TRIO"/>
    <property type="match status" value="1"/>
</dbReference>
<organism evidence="2 3">
    <name type="scientific">Porphyridium purpureum</name>
    <name type="common">Red alga</name>
    <name type="synonym">Porphyridium cruentum</name>
    <dbReference type="NCBI Taxonomy" id="35688"/>
    <lineage>
        <taxon>Eukaryota</taxon>
        <taxon>Rhodophyta</taxon>
        <taxon>Bangiophyceae</taxon>
        <taxon>Porphyridiales</taxon>
        <taxon>Porphyridiaceae</taxon>
        <taxon>Porphyridium</taxon>
    </lineage>
</organism>
<name>A0A5J4YKS4_PORPP</name>
<sequence>MMASVTASDVAALRGVITADCVRASSPERACDNEGSACVCELDDADLQRFLVARRRDVDAATELVRQERTWKSKYLPVMRTASLEALLAKHKVVHGGRTANGDAVVVVYVRKHDKNEEDCVHLNTQLAVVAIEAGMARSESGQLLAVMDMSEFGWAQTDLAMAKRIIYLLSIAYPERLSKMILFRAWLPFRSFYALVSPFVDERSKRKVHFASELSELESLHALTLSDLPVELGGTLDTATDSDSGCWWDALDRSVLLHQATDADK</sequence>
<evidence type="ECO:0000313" key="2">
    <source>
        <dbReference type="EMBL" id="KAA8492016.1"/>
    </source>
</evidence>
<proteinExistence type="predicted"/>
<dbReference type="InterPro" id="IPR036865">
    <property type="entry name" value="CRAL-TRIO_dom_sf"/>
</dbReference>
<dbReference type="InterPro" id="IPR001251">
    <property type="entry name" value="CRAL-TRIO_dom"/>
</dbReference>
<dbReference type="PANTHER" id="PTHR46277">
    <property type="entry name" value="OS03G0850700 PROTEIN"/>
    <property type="match status" value="1"/>
</dbReference>
<dbReference type="SUPFAM" id="SSF52087">
    <property type="entry name" value="CRAL/TRIO domain"/>
    <property type="match status" value="1"/>
</dbReference>
<reference evidence="3" key="1">
    <citation type="journal article" date="2019" name="Nat. Commun.">
        <title>Expansion of phycobilisome linker gene families in mesophilic red algae.</title>
        <authorList>
            <person name="Lee J."/>
            <person name="Kim D."/>
            <person name="Bhattacharya D."/>
            <person name="Yoon H.S."/>
        </authorList>
    </citation>
    <scope>NUCLEOTIDE SEQUENCE [LARGE SCALE GENOMIC DNA]</scope>
    <source>
        <strain evidence="3">CCMP 1328</strain>
    </source>
</reference>
<dbReference type="SUPFAM" id="SSF46938">
    <property type="entry name" value="CRAL/TRIO N-terminal domain"/>
    <property type="match status" value="1"/>
</dbReference>
<dbReference type="PRINTS" id="PR00180">
    <property type="entry name" value="CRETINALDHBP"/>
</dbReference>